<evidence type="ECO:0000313" key="1">
    <source>
        <dbReference type="EMBL" id="MFG3818590.1"/>
    </source>
</evidence>
<dbReference type="PANTHER" id="PTHR36776:SF1">
    <property type="entry name" value="EXPRESSED PROTEIN"/>
    <property type="match status" value="1"/>
</dbReference>
<proteinExistence type="predicted"/>
<evidence type="ECO:0000313" key="2">
    <source>
        <dbReference type="Proteomes" id="UP001604335"/>
    </source>
</evidence>
<dbReference type="Proteomes" id="UP001604335">
    <property type="component" value="Unassembled WGS sequence"/>
</dbReference>
<dbReference type="PANTHER" id="PTHR36776">
    <property type="entry name" value="EXPRESSED PROTEIN"/>
    <property type="match status" value="1"/>
</dbReference>
<sequence length="118" mass="13057">MAQPVPPVILAPVEDLDRERQWLEQSLANLLDSEYIPEAVNSQIARVAANAYIRQRMEGEDDIDGIAIAILTEMQGFDFSRSFFSEFAIANAVSELLLDRMGIEPCCGRGRFDPPAAA</sequence>
<protein>
    <submittedName>
        <fullName evidence="1">Uncharacterized protein</fullName>
    </submittedName>
</protein>
<comment type="caution">
    <text evidence="1">The sequence shown here is derived from an EMBL/GenBank/DDBJ whole genome shotgun (WGS) entry which is preliminary data.</text>
</comment>
<gene>
    <name evidence="1" type="ORF">VPK24_13140</name>
</gene>
<dbReference type="RefSeq" id="WP_393014023.1">
    <property type="nucleotide sequence ID" value="NZ_JAZAQF010000078.1"/>
</dbReference>
<keyword evidence="2" id="KW-1185">Reference proteome</keyword>
<reference evidence="2" key="1">
    <citation type="journal article" date="2024" name="Algal Res.">
        <title>Biochemical, toxicological and genomic investigation of a high-biomass producing Limnothrix strain isolated from Italian shallow drinking water reservoir.</title>
        <authorList>
            <person name="Simonazzi M."/>
            <person name="Shishido T.K."/>
            <person name="Delbaje E."/>
            <person name="Wahlsten M."/>
            <person name="Fewer D.P."/>
            <person name="Sivonen K."/>
            <person name="Pezzolesi L."/>
            <person name="Pistocchi R."/>
        </authorList>
    </citation>
    <scope>NUCLEOTIDE SEQUENCE [LARGE SCALE GENOMIC DNA]</scope>
    <source>
        <strain evidence="2">LRLZ20PSL1</strain>
    </source>
</reference>
<name>A0ABW7CBU4_9CYAN</name>
<organism evidence="1 2">
    <name type="scientific">Limnothrix redekei LRLZ20PSL1</name>
    <dbReference type="NCBI Taxonomy" id="3112953"/>
    <lineage>
        <taxon>Bacteria</taxon>
        <taxon>Bacillati</taxon>
        <taxon>Cyanobacteriota</taxon>
        <taxon>Cyanophyceae</taxon>
        <taxon>Pseudanabaenales</taxon>
        <taxon>Pseudanabaenaceae</taxon>
        <taxon>Limnothrix</taxon>
    </lineage>
</organism>
<accession>A0ABW7CBU4</accession>
<dbReference type="EMBL" id="JAZAQF010000078">
    <property type="protein sequence ID" value="MFG3818590.1"/>
    <property type="molecule type" value="Genomic_DNA"/>
</dbReference>